<protein>
    <submittedName>
        <fullName evidence="2">TIR domain-containing protein</fullName>
    </submittedName>
</protein>
<gene>
    <name evidence="2" type="ORF">SAMN02910315_00873</name>
</gene>
<dbReference type="SUPFAM" id="SSF52200">
    <property type="entry name" value="Toll/Interleukin receptor TIR domain"/>
    <property type="match status" value="1"/>
</dbReference>
<sequence length="334" mass="37978">MEDVRDHNHLRALIFQKEGYVSLNYDISLNRSIDIRNNNLTIDGNGHTIDANGKNRIFNVTGKNVVLKNFIFKNGKAPTGLFADGKGYGGVIRNNGQLELNNCQFINNVAKNDGNDIVNNSELKIINCSFSQNNNSKYSILNNGSIKICENQLETLEPFISGGKINFISKPKITVDVFGTEGMGTDYPIHMIDRPFDAYSGSERYIFASYAHVDAKEVFAELKRFHEDGFKIWYDDGIRSGEGWQEVVETALEDSSLFIVFLTPNSVESKNVRDEIFLAIHEDIPLIPIYLEKTELKYGLKLTLLNLQSIFKYEMPENDYICRYKNDFSRYVGT</sequence>
<dbReference type="Proteomes" id="UP000323439">
    <property type="component" value="Unassembled WGS sequence"/>
</dbReference>
<dbReference type="RefSeq" id="WP_149731454.1">
    <property type="nucleotide sequence ID" value="NZ_FMXB01000005.1"/>
</dbReference>
<accession>A0A1G5VT31</accession>
<dbReference type="InterPro" id="IPR011050">
    <property type="entry name" value="Pectin_lyase_fold/virulence"/>
</dbReference>
<evidence type="ECO:0000313" key="3">
    <source>
        <dbReference type="Proteomes" id="UP000323439"/>
    </source>
</evidence>
<proteinExistence type="predicted"/>
<name>A0A1G5VT31_9EURY</name>
<feature type="domain" description="TIR" evidence="1">
    <location>
        <begin position="202"/>
        <end position="334"/>
    </location>
</feature>
<dbReference type="Gene3D" id="3.40.50.10140">
    <property type="entry name" value="Toll/interleukin-1 receptor homology (TIR) domain"/>
    <property type="match status" value="1"/>
</dbReference>
<evidence type="ECO:0000259" key="1">
    <source>
        <dbReference type="PROSITE" id="PS50104"/>
    </source>
</evidence>
<dbReference type="InterPro" id="IPR035897">
    <property type="entry name" value="Toll_tir_struct_dom_sf"/>
</dbReference>
<dbReference type="OrthoDB" id="78502at2157"/>
<dbReference type="Gene3D" id="2.160.20.10">
    <property type="entry name" value="Single-stranded right-handed beta-helix, Pectin lyase-like"/>
    <property type="match status" value="1"/>
</dbReference>
<dbReference type="InterPro" id="IPR012334">
    <property type="entry name" value="Pectin_lyas_fold"/>
</dbReference>
<evidence type="ECO:0000313" key="2">
    <source>
        <dbReference type="EMBL" id="SDA48908.1"/>
    </source>
</evidence>
<dbReference type="PROSITE" id="PS50104">
    <property type="entry name" value="TIR"/>
    <property type="match status" value="1"/>
</dbReference>
<dbReference type="EMBL" id="FMXB01000005">
    <property type="protein sequence ID" value="SDA48908.1"/>
    <property type="molecule type" value="Genomic_DNA"/>
</dbReference>
<keyword evidence="3" id="KW-1185">Reference proteome</keyword>
<dbReference type="GO" id="GO:0007165">
    <property type="term" value="P:signal transduction"/>
    <property type="evidence" value="ECO:0007669"/>
    <property type="project" value="InterPro"/>
</dbReference>
<dbReference type="InterPro" id="IPR000157">
    <property type="entry name" value="TIR_dom"/>
</dbReference>
<reference evidence="2 3" key="1">
    <citation type="submission" date="2016-10" db="EMBL/GenBank/DDBJ databases">
        <authorList>
            <person name="Varghese N."/>
            <person name="Submissions S."/>
        </authorList>
    </citation>
    <scope>NUCLEOTIDE SEQUENCE [LARGE SCALE GENOMIC DNA]</scope>
    <source>
        <strain evidence="2 3">DSM 16643</strain>
    </source>
</reference>
<organism evidence="2 3">
    <name type="scientific">Methanobrevibacter millerae</name>
    <dbReference type="NCBI Taxonomy" id="230361"/>
    <lineage>
        <taxon>Archaea</taxon>
        <taxon>Methanobacteriati</taxon>
        <taxon>Methanobacteriota</taxon>
        <taxon>Methanomada group</taxon>
        <taxon>Methanobacteria</taxon>
        <taxon>Methanobacteriales</taxon>
        <taxon>Methanobacteriaceae</taxon>
        <taxon>Methanobrevibacter</taxon>
    </lineage>
</organism>
<dbReference type="SUPFAM" id="SSF51126">
    <property type="entry name" value="Pectin lyase-like"/>
    <property type="match status" value="1"/>
</dbReference>
<dbReference type="AlphaFoldDB" id="A0A1G5VT31"/>
<dbReference type="Pfam" id="PF13676">
    <property type="entry name" value="TIR_2"/>
    <property type="match status" value="1"/>
</dbReference>